<organism evidence="5 6">
    <name type="scientific">Platanthera zijinensis</name>
    <dbReference type="NCBI Taxonomy" id="2320716"/>
    <lineage>
        <taxon>Eukaryota</taxon>
        <taxon>Viridiplantae</taxon>
        <taxon>Streptophyta</taxon>
        <taxon>Embryophyta</taxon>
        <taxon>Tracheophyta</taxon>
        <taxon>Spermatophyta</taxon>
        <taxon>Magnoliopsida</taxon>
        <taxon>Liliopsida</taxon>
        <taxon>Asparagales</taxon>
        <taxon>Orchidaceae</taxon>
        <taxon>Orchidoideae</taxon>
        <taxon>Orchideae</taxon>
        <taxon>Orchidinae</taxon>
        <taxon>Platanthera</taxon>
    </lineage>
</organism>
<dbReference type="Gene3D" id="3.10.110.10">
    <property type="entry name" value="Ubiquitin Conjugating Enzyme"/>
    <property type="match status" value="1"/>
</dbReference>
<name>A0AAP0GGE1_9ASPA</name>
<dbReference type="AlphaFoldDB" id="A0AAP0GGE1"/>
<keyword evidence="6" id="KW-1185">Reference proteome</keyword>
<dbReference type="InterPro" id="IPR000608">
    <property type="entry name" value="UBC"/>
</dbReference>
<dbReference type="InterPro" id="IPR057733">
    <property type="entry name" value="UBE2O-like_SH3-B"/>
</dbReference>
<feature type="region of interest" description="Disordered" evidence="3">
    <location>
        <begin position="1"/>
        <end position="24"/>
    </location>
</feature>
<dbReference type="Proteomes" id="UP001418222">
    <property type="component" value="Unassembled WGS sequence"/>
</dbReference>
<dbReference type="PANTHER" id="PTHR46116:SF15">
    <property type="entry name" value="(E3-INDEPENDENT) E2 UBIQUITIN-CONJUGATING ENZYME"/>
    <property type="match status" value="1"/>
</dbReference>
<accession>A0AAP0GGE1</accession>
<dbReference type="InterPro" id="IPR057735">
    <property type="entry name" value="UBE2O-like_tSH3-B"/>
</dbReference>
<feature type="domain" description="UBC core" evidence="4">
    <location>
        <begin position="616"/>
        <end position="760"/>
    </location>
</feature>
<dbReference type="EMBL" id="JBBWWQ010000001">
    <property type="protein sequence ID" value="KAK8957929.1"/>
    <property type="molecule type" value="Genomic_DNA"/>
</dbReference>
<evidence type="ECO:0000313" key="5">
    <source>
        <dbReference type="EMBL" id="KAK8957929.1"/>
    </source>
</evidence>
<evidence type="ECO:0000256" key="2">
    <source>
        <dbReference type="ARBA" id="ARBA00022786"/>
    </source>
</evidence>
<evidence type="ECO:0000259" key="4">
    <source>
        <dbReference type="PROSITE" id="PS50127"/>
    </source>
</evidence>
<reference evidence="5 6" key="1">
    <citation type="journal article" date="2022" name="Nat. Plants">
        <title>Genomes of leafy and leafless Platanthera orchids illuminate the evolution of mycoheterotrophy.</title>
        <authorList>
            <person name="Li M.H."/>
            <person name="Liu K.W."/>
            <person name="Li Z."/>
            <person name="Lu H.C."/>
            <person name="Ye Q.L."/>
            <person name="Zhang D."/>
            <person name="Wang J.Y."/>
            <person name="Li Y.F."/>
            <person name="Zhong Z.M."/>
            <person name="Liu X."/>
            <person name="Yu X."/>
            <person name="Liu D.K."/>
            <person name="Tu X.D."/>
            <person name="Liu B."/>
            <person name="Hao Y."/>
            <person name="Liao X.Y."/>
            <person name="Jiang Y.T."/>
            <person name="Sun W.H."/>
            <person name="Chen J."/>
            <person name="Chen Y.Q."/>
            <person name="Ai Y."/>
            <person name="Zhai J.W."/>
            <person name="Wu S.S."/>
            <person name="Zhou Z."/>
            <person name="Hsiao Y.Y."/>
            <person name="Wu W.L."/>
            <person name="Chen Y.Y."/>
            <person name="Lin Y.F."/>
            <person name="Hsu J.L."/>
            <person name="Li C.Y."/>
            <person name="Wang Z.W."/>
            <person name="Zhao X."/>
            <person name="Zhong W.Y."/>
            <person name="Ma X.K."/>
            <person name="Ma L."/>
            <person name="Huang J."/>
            <person name="Chen G.Z."/>
            <person name="Huang M.Z."/>
            <person name="Huang L."/>
            <person name="Peng D.H."/>
            <person name="Luo Y.B."/>
            <person name="Zou S.Q."/>
            <person name="Chen S.P."/>
            <person name="Lan S."/>
            <person name="Tsai W.C."/>
            <person name="Van de Peer Y."/>
            <person name="Liu Z.J."/>
        </authorList>
    </citation>
    <scope>NUCLEOTIDE SEQUENCE [LARGE SCALE GENOMIC DNA]</scope>
    <source>
        <strain evidence="5">Lor287</strain>
    </source>
</reference>
<dbReference type="Pfam" id="PF23043">
    <property type="entry name" value="SH3-B_UBE2O"/>
    <property type="match status" value="1"/>
</dbReference>
<evidence type="ECO:0000256" key="3">
    <source>
        <dbReference type="SAM" id="MobiDB-lite"/>
    </source>
</evidence>
<dbReference type="InterPro" id="IPR016135">
    <property type="entry name" value="UBQ-conjugating_enzyme/RWD"/>
</dbReference>
<protein>
    <submittedName>
        <fullName evidence="5">Ubiquitin-conjugating enzyme E2 24</fullName>
    </submittedName>
</protein>
<dbReference type="GO" id="GO:0061631">
    <property type="term" value="F:ubiquitin conjugating enzyme activity"/>
    <property type="evidence" value="ECO:0007669"/>
    <property type="project" value="TreeGrafter"/>
</dbReference>
<evidence type="ECO:0000313" key="6">
    <source>
        <dbReference type="Proteomes" id="UP001418222"/>
    </source>
</evidence>
<evidence type="ECO:0000256" key="1">
    <source>
        <dbReference type="ARBA" id="ARBA00022679"/>
    </source>
</evidence>
<dbReference type="PROSITE" id="PS50127">
    <property type="entry name" value="UBC_2"/>
    <property type="match status" value="1"/>
</dbReference>
<dbReference type="Pfam" id="PF23046">
    <property type="entry name" value="tSH3-B_UBE2O"/>
    <property type="match status" value="1"/>
</dbReference>
<sequence length="760" mass="84828">MDMFTDSDSESFTESTDTDDHDGIGSAYSGHAQSIFSCLDESLEKIDDFLAFQRGFLHGDIVSSISDPSKQLGRVVDVDMSVDLETNLGQLIKGVNSRKLARIRSFSSGDYVIHGHWLGIVRRIVERVTVLLNNGSKCEILAEDSNDLIPMSPSLFEDGSHPLYYPGQNVSVKHHSSSENAKWLRGSWKGGRTEGTICHIEVGLIHVKWITSFMCLGSIQSPPDHVLDPKMLTLLSCFSYTNWQIGDCCTLPNDYQHFSKLADKEHQSGARDQLYNEIYSIGKIRIKVDVLWQNGQVSVGVEPETLLPVSNIGDHDFWPGQFVMEKVACGDAHQSNARILGVVKSVESLEQIVTVKWIASELGQTDNFTGDMEEIVSAYELVEHPDASFSVGDIVTRFQNCGNFEENISNIIVKNEQIWEQKCVPGGTATSLLQVNGCKKNVDSSDHDDCATSYASHIGIVTGFKGESIEVRWASGVISKAHPYEVFCLDRLDELESSSMVHQVVEYVQKEMNNGGSNRALWDADVLLFPITAFRFLKNVAERIFSISYSSSPTCQNSSDFTHLDKIGECSLSPGSSLTRDNLQLVDGSRFKQFDCVIDYFDHHFTNIISKDVRSTWLKRVQREWSILREDLPESICVRVYEERVDLLRASIAGQSGTPYYHGLFFFDIHLPENYPQEPPHFEALVEEHFSERAHDILRACKAYMDGARVGSYGSDARSTNGGGNNSAGFRIMLAKIFPAIISSFTEKGIDCSQFADQPN</sequence>
<comment type="caution">
    <text evidence="5">The sequence shown here is derived from an EMBL/GenBank/DDBJ whole genome shotgun (WGS) entry which is preliminary data.</text>
</comment>
<dbReference type="Pfam" id="PF00179">
    <property type="entry name" value="UQ_con"/>
    <property type="match status" value="1"/>
</dbReference>
<dbReference type="PANTHER" id="PTHR46116">
    <property type="entry name" value="(E3-INDEPENDENT) E2 UBIQUITIN-CONJUGATING ENZYME"/>
    <property type="match status" value="1"/>
</dbReference>
<dbReference type="SUPFAM" id="SSF54495">
    <property type="entry name" value="UBC-like"/>
    <property type="match status" value="1"/>
</dbReference>
<proteinExistence type="predicted"/>
<feature type="compositionally biased region" description="Acidic residues" evidence="3">
    <location>
        <begin position="1"/>
        <end position="20"/>
    </location>
</feature>
<keyword evidence="2" id="KW-0833">Ubl conjugation pathway</keyword>
<keyword evidence="1" id="KW-0808">Transferase</keyword>
<gene>
    <name evidence="5" type="primary">UBC24</name>
    <name evidence="5" type="ORF">KSP39_PZI001488</name>
</gene>